<organism evidence="2 3">
    <name type="scientific">Schumannella luteola</name>
    <dbReference type="NCBI Taxonomy" id="472059"/>
    <lineage>
        <taxon>Bacteria</taxon>
        <taxon>Bacillati</taxon>
        <taxon>Actinomycetota</taxon>
        <taxon>Actinomycetes</taxon>
        <taxon>Micrococcales</taxon>
        <taxon>Microbacteriaceae</taxon>
        <taxon>Schumannella</taxon>
    </lineage>
</organism>
<protein>
    <recommendedName>
        <fullName evidence="1">DUF2510 domain-containing protein</fullName>
    </recommendedName>
</protein>
<dbReference type="AlphaFoldDB" id="A0A852YRU6"/>
<feature type="domain" description="DUF2510" evidence="1">
    <location>
        <begin position="13"/>
        <end position="43"/>
    </location>
</feature>
<evidence type="ECO:0000259" key="1">
    <source>
        <dbReference type="Pfam" id="PF10708"/>
    </source>
</evidence>
<comment type="caution">
    <text evidence="2">The sequence shown here is derived from an EMBL/GenBank/DDBJ whole genome shotgun (WGS) entry which is preliminary data.</text>
</comment>
<name>A0A852YRU6_9MICO</name>
<reference evidence="2 3" key="1">
    <citation type="submission" date="2020-07" db="EMBL/GenBank/DDBJ databases">
        <title>Sequencing the genomes of 1000 actinobacteria strains.</title>
        <authorList>
            <person name="Klenk H.-P."/>
        </authorList>
    </citation>
    <scope>NUCLEOTIDE SEQUENCE [LARGE SCALE GENOMIC DNA]</scope>
    <source>
        <strain evidence="2 3">DSM 23141</strain>
    </source>
</reference>
<evidence type="ECO:0000313" key="2">
    <source>
        <dbReference type="EMBL" id="NYH00430.1"/>
    </source>
</evidence>
<gene>
    <name evidence="2" type="ORF">BJ979_003055</name>
</gene>
<sequence>MTLVTPTTTAAPAGWYRDPLGLPQLRWWNGMTWTNTIQETRPEVHVGESAFANASEPLVGTFVA</sequence>
<proteinExistence type="predicted"/>
<accession>A0A852YRU6</accession>
<dbReference type="Pfam" id="PF10708">
    <property type="entry name" value="DUF2510"/>
    <property type="match status" value="1"/>
</dbReference>
<dbReference type="InterPro" id="IPR018929">
    <property type="entry name" value="DUF2510"/>
</dbReference>
<dbReference type="EMBL" id="JACBZY010000001">
    <property type="protein sequence ID" value="NYH00430.1"/>
    <property type="molecule type" value="Genomic_DNA"/>
</dbReference>
<keyword evidence="3" id="KW-1185">Reference proteome</keyword>
<dbReference type="RefSeq" id="WP_179569252.1">
    <property type="nucleotide sequence ID" value="NZ_JACBZY010000001.1"/>
</dbReference>
<evidence type="ECO:0000313" key="3">
    <source>
        <dbReference type="Proteomes" id="UP000553888"/>
    </source>
</evidence>
<dbReference type="Proteomes" id="UP000553888">
    <property type="component" value="Unassembled WGS sequence"/>
</dbReference>